<proteinExistence type="predicted"/>
<dbReference type="STRING" id="946333.A4W93_27940"/>
<evidence type="ECO:0000256" key="2">
    <source>
        <dbReference type="ARBA" id="ARBA00011233"/>
    </source>
</evidence>
<dbReference type="InterPro" id="IPR033900">
    <property type="entry name" value="Gram_neg_porin_domain"/>
</dbReference>
<feature type="domain" description="Porin" evidence="11">
    <location>
        <begin position="1"/>
        <end position="295"/>
    </location>
</feature>
<dbReference type="GO" id="GO:0009279">
    <property type="term" value="C:cell outer membrane"/>
    <property type="evidence" value="ECO:0007669"/>
    <property type="project" value="UniProtKB-SubCell"/>
</dbReference>
<evidence type="ECO:0000256" key="6">
    <source>
        <dbReference type="ARBA" id="ARBA00022729"/>
    </source>
</evidence>
<evidence type="ECO:0000256" key="4">
    <source>
        <dbReference type="ARBA" id="ARBA00022452"/>
    </source>
</evidence>
<evidence type="ECO:0000259" key="11">
    <source>
        <dbReference type="Pfam" id="PF13609"/>
    </source>
</evidence>
<keyword evidence="7" id="KW-0406">Ion transport</keyword>
<dbReference type="CDD" id="cd00342">
    <property type="entry name" value="gram_neg_porins"/>
    <property type="match status" value="1"/>
</dbReference>
<dbReference type="EMBL" id="CP015118">
    <property type="protein sequence ID" value="ARN23420.1"/>
    <property type="molecule type" value="Genomic_DNA"/>
</dbReference>
<comment type="subunit">
    <text evidence="2">Homotrimer.</text>
</comment>
<dbReference type="InterPro" id="IPR023614">
    <property type="entry name" value="Porin_dom_sf"/>
</dbReference>
<reference evidence="12 13" key="1">
    <citation type="submission" date="2016-04" db="EMBL/GenBank/DDBJ databases">
        <title>Complete genome sequence of natural rubber-degrading, novel Gram-negative bacterium, Rhizobacter gummiphilus strain NS21.</title>
        <authorList>
            <person name="Tabata M."/>
            <person name="Kasai D."/>
            <person name="Fukuda M."/>
        </authorList>
    </citation>
    <scope>NUCLEOTIDE SEQUENCE [LARGE SCALE GENOMIC DNA]</scope>
    <source>
        <strain evidence="12 13">NS21</strain>
    </source>
</reference>
<evidence type="ECO:0000256" key="10">
    <source>
        <dbReference type="ARBA" id="ARBA00023237"/>
    </source>
</evidence>
<dbReference type="InterPro" id="IPR050298">
    <property type="entry name" value="Gram-neg_bact_OMP"/>
</dbReference>
<keyword evidence="10" id="KW-0998">Cell outer membrane</keyword>
<dbReference type="KEGG" id="rgu:A4W93_27940"/>
<keyword evidence="3" id="KW-0813">Transport</keyword>
<comment type="subcellular location">
    <subcellularLocation>
        <location evidence="1">Cell outer membrane</location>
        <topology evidence="1">Multi-pass membrane protein</topology>
    </subcellularLocation>
</comment>
<dbReference type="SUPFAM" id="SSF56935">
    <property type="entry name" value="Porins"/>
    <property type="match status" value="1"/>
</dbReference>
<dbReference type="InterPro" id="IPR002299">
    <property type="entry name" value="Porin_Neis"/>
</dbReference>
<evidence type="ECO:0000256" key="5">
    <source>
        <dbReference type="ARBA" id="ARBA00022692"/>
    </source>
</evidence>
<dbReference type="Proteomes" id="UP000193427">
    <property type="component" value="Chromosome"/>
</dbReference>
<dbReference type="GO" id="GO:0046930">
    <property type="term" value="C:pore complex"/>
    <property type="evidence" value="ECO:0007669"/>
    <property type="project" value="UniProtKB-KW"/>
</dbReference>
<keyword evidence="8" id="KW-0626">Porin</keyword>
<dbReference type="PANTHER" id="PTHR34501:SF9">
    <property type="entry name" value="MAJOR OUTER MEMBRANE PROTEIN P.IA"/>
    <property type="match status" value="1"/>
</dbReference>
<name>A0A1W6LGT6_9BURK</name>
<gene>
    <name evidence="12" type="ORF">A4W93_27940</name>
</gene>
<protein>
    <recommendedName>
        <fullName evidence="11">Porin domain-containing protein</fullName>
    </recommendedName>
</protein>
<sequence>MYGQIDQGVGQQSETVKNREVLAGSANRLGFRGVEDLGGGLKAFFEFQHRFSADTGVANSTFWDGKSFVGLQTAFGNVYLGREDNPAYALSQSAGDPWGTDTVAQNTTILNGRGIGTNRYANSVNYRGTFGGFTVGAQIAEADGSKRQSTGEDRPWSVAGVYTGGPITIGFGYEDPANTDAYWATVNGAWDFKVVKLIGLYGWGETGVGTPTQTGGNVGGGTSLTTVNNERKAYIIGLTAPIGNGELKASYGQLDNKNKVTGVKSKLDKQFGLGYHYALSKRTTIYADYVNEGNDAVKAAGSNLEKNGYDFGIKHKF</sequence>
<dbReference type="GO" id="GO:0006811">
    <property type="term" value="P:monoatomic ion transport"/>
    <property type="evidence" value="ECO:0007669"/>
    <property type="project" value="UniProtKB-KW"/>
</dbReference>
<evidence type="ECO:0000313" key="13">
    <source>
        <dbReference type="Proteomes" id="UP000193427"/>
    </source>
</evidence>
<evidence type="ECO:0000256" key="1">
    <source>
        <dbReference type="ARBA" id="ARBA00004571"/>
    </source>
</evidence>
<dbReference type="PANTHER" id="PTHR34501">
    <property type="entry name" value="PROTEIN YDDL-RELATED"/>
    <property type="match status" value="1"/>
</dbReference>
<evidence type="ECO:0000313" key="12">
    <source>
        <dbReference type="EMBL" id="ARN23420.1"/>
    </source>
</evidence>
<accession>A0A1W6LGT6</accession>
<keyword evidence="6" id="KW-0732">Signal</keyword>
<evidence type="ECO:0000256" key="9">
    <source>
        <dbReference type="ARBA" id="ARBA00023136"/>
    </source>
</evidence>
<keyword evidence="4" id="KW-1134">Transmembrane beta strand</keyword>
<evidence type="ECO:0000256" key="8">
    <source>
        <dbReference type="ARBA" id="ARBA00023114"/>
    </source>
</evidence>
<evidence type="ECO:0000256" key="7">
    <source>
        <dbReference type="ARBA" id="ARBA00023065"/>
    </source>
</evidence>
<dbReference type="Gene3D" id="2.40.160.10">
    <property type="entry name" value="Porin"/>
    <property type="match status" value="1"/>
</dbReference>
<evidence type="ECO:0000256" key="3">
    <source>
        <dbReference type="ARBA" id="ARBA00022448"/>
    </source>
</evidence>
<dbReference type="Pfam" id="PF13609">
    <property type="entry name" value="Porin_4"/>
    <property type="match status" value="1"/>
</dbReference>
<dbReference type="PRINTS" id="PR00184">
    <property type="entry name" value="NEISSPPORIN"/>
</dbReference>
<dbReference type="AlphaFoldDB" id="A0A1W6LGT6"/>
<dbReference type="GO" id="GO:0015288">
    <property type="term" value="F:porin activity"/>
    <property type="evidence" value="ECO:0007669"/>
    <property type="project" value="UniProtKB-KW"/>
</dbReference>
<keyword evidence="13" id="KW-1185">Reference proteome</keyword>
<keyword evidence="9" id="KW-0472">Membrane</keyword>
<organism evidence="12 13">
    <name type="scientific">Piscinibacter gummiphilus</name>
    <dbReference type="NCBI Taxonomy" id="946333"/>
    <lineage>
        <taxon>Bacteria</taxon>
        <taxon>Pseudomonadati</taxon>
        <taxon>Pseudomonadota</taxon>
        <taxon>Betaproteobacteria</taxon>
        <taxon>Burkholderiales</taxon>
        <taxon>Sphaerotilaceae</taxon>
        <taxon>Piscinibacter</taxon>
    </lineage>
</organism>
<keyword evidence="5" id="KW-0812">Transmembrane</keyword>